<name>A0ABQ9UYG7_SAGOE</name>
<evidence type="ECO:0000313" key="3">
    <source>
        <dbReference type="Proteomes" id="UP001266305"/>
    </source>
</evidence>
<dbReference type="Proteomes" id="UP001266305">
    <property type="component" value="Unassembled WGS sequence"/>
</dbReference>
<keyword evidence="3" id="KW-1185">Reference proteome</keyword>
<gene>
    <name evidence="2" type="ORF">P7K49_019785</name>
</gene>
<proteinExistence type="predicted"/>
<dbReference type="EMBL" id="JASSZA010000009">
    <property type="protein sequence ID" value="KAK2102118.1"/>
    <property type="molecule type" value="Genomic_DNA"/>
</dbReference>
<accession>A0ABQ9UYG7</accession>
<feature type="region of interest" description="Disordered" evidence="1">
    <location>
        <begin position="1"/>
        <end position="88"/>
    </location>
</feature>
<feature type="compositionally biased region" description="Low complexity" evidence="1">
    <location>
        <begin position="1"/>
        <end position="12"/>
    </location>
</feature>
<feature type="compositionally biased region" description="Pro residues" evidence="1">
    <location>
        <begin position="26"/>
        <end position="40"/>
    </location>
</feature>
<reference evidence="2 3" key="1">
    <citation type="submission" date="2023-05" db="EMBL/GenBank/DDBJ databases">
        <title>B98-5 Cell Line De Novo Hybrid Assembly: An Optical Mapping Approach.</title>
        <authorList>
            <person name="Kananen K."/>
            <person name="Auerbach J.A."/>
            <person name="Kautto E."/>
            <person name="Blachly J.S."/>
        </authorList>
    </citation>
    <scope>NUCLEOTIDE SEQUENCE [LARGE SCALE GENOMIC DNA]</scope>
    <source>
        <strain evidence="2">B95-8</strain>
        <tissue evidence="2">Cell line</tissue>
    </source>
</reference>
<evidence type="ECO:0000313" key="2">
    <source>
        <dbReference type="EMBL" id="KAK2102118.1"/>
    </source>
</evidence>
<organism evidence="2 3">
    <name type="scientific">Saguinus oedipus</name>
    <name type="common">Cotton-top tamarin</name>
    <name type="synonym">Oedipomidas oedipus</name>
    <dbReference type="NCBI Taxonomy" id="9490"/>
    <lineage>
        <taxon>Eukaryota</taxon>
        <taxon>Metazoa</taxon>
        <taxon>Chordata</taxon>
        <taxon>Craniata</taxon>
        <taxon>Vertebrata</taxon>
        <taxon>Euteleostomi</taxon>
        <taxon>Mammalia</taxon>
        <taxon>Eutheria</taxon>
        <taxon>Euarchontoglires</taxon>
        <taxon>Primates</taxon>
        <taxon>Haplorrhini</taxon>
        <taxon>Platyrrhini</taxon>
        <taxon>Cebidae</taxon>
        <taxon>Callitrichinae</taxon>
        <taxon>Saguinus</taxon>
    </lineage>
</organism>
<comment type="caution">
    <text evidence="2">The sequence shown here is derived from an EMBL/GenBank/DDBJ whole genome shotgun (WGS) entry which is preliminary data.</text>
</comment>
<sequence>MSHRGAAAAGAALGSWLPWERSGPANPRPPPGPSALPRPAAPRGLPGSQGTSLPRETPDEGTQPDAMGNRASQPLSPGPLPATPTCGLGAPSLWFLLAPL</sequence>
<evidence type="ECO:0000256" key="1">
    <source>
        <dbReference type="SAM" id="MobiDB-lite"/>
    </source>
</evidence>
<protein>
    <submittedName>
        <fullName evidence="2">Uncharacterized protein</fullName>
    </submittedName>
</protein>